<evidence type="ECO:0000256" key="3">
    <source>
        <dbReference type="ARBA" id="ARBA00022475"/>
    </source>
</evidence>
<dbReference type="GO" id="GO:0005886">
    <property type="term" value="C:plasma membrane"/>
    <property type="evidence" value="ECO:0007669"/>
    <property type="project" value="UniProtKB-SubCell"/>
</dbReference>
<name>A0A0E3XQ71_MYCCH</name>
<dbReference type="HOGENOM" id="CLU_160040_0_0_11"/>
<evidence type="ECO:0000313" key="13">
    <source>
        <dbReference type="Proteomes" id="UP000180043"/>
    </source>
</evidence>
<dbReference type="PANTHER" id="PTHR33884:SF3">
    <property type="entry name" value="UPF0410 PROTEIN YMGE"/>
    <property type="match status" value="1"/>
</dbReference>
<feature type="transmembrane region" description="Helical" evidence="7">
    <location>
        <begin position="46"/>
        <end position="67"/>
    </location>
</feature>
<dbReference type="EMBL" id="CP041150">
    <property type="protein sequence ID" value="QDF71540.1"/>
    <property type="molecule type" value="Genomic_DNA"/>
</dbReference>
<dbReference type="OrthoDB" id="5245115at2"/>
<dbReference type="InterPro" id="IPR007341">
    <property type="entry name" value="Transgly_assoc"/>
</dbReference>
<accession>A0A0E3XQ71</accession>
<evidence type="ECO:0000313" key="10">
    <source>
        <dbReference type="EMBL" id="OHU76182.1"/>
    </source>
</evidence>
<sequence>MISPLAADVAAAHLGFGIGWIAWIVIGGLAGWVASKIMGTDAQQGLLLNIVVGIVGGLLGGFLLSLLNVGTYGFGWILTFVTALAGACILLFLVRLVSGRR</sequence>
<dbReference type="Proteomes" id="UP000180043">
    <property type="component" value="Unassembled WGS sequence"/>
</dbReference>
<evidence type="ECO:0000256" key="5">
    <source>
        <dbReference type="ARBA" id="ARBA00022989"/>
    </source>
</evidence>
<reference evidence="12 13" key="2">
    <citation type="submission" date="2016-10" db="EMBL/GenBank/DDBJ databases">
        <title>Evaluation of Human, Veterinary and Environmental Mycobacterium chelonae Isolates by Core Genome Phylogenomic Analysis, Targeted Gene Comparison, and Anti-microbial Susceptibility Patterns: A Tale of Mistaken Identities.</title>
        <authorList>
            <person name="Fogelson S.B."/>
            <person name="Camus A.C."/>
            <person name="Lorenz W."/>
            <person name="Vasireddy R."/>
            <person name="Vasireddy S."/>
            <person name="Smith T."/>
            <person name="Brown-Elliott B.A."/>
            <person name="Wallace R.J.Jr."/>
            <person name="Hasan N.A."/>
            <person name="Reischl U."/>
            <person name="Sanchez S."/>
        </authorList>
    </citation>
    <scope>NUCLEOTIDE SEQUENCE [LARGE SCALE GENOMIC DNA]</scope>
    <source>
        <strain evidence="9 13">15515</strain>
        <strain evidence="10 12">15518</strain>
    </source>
</reference>
<reference evidence="8 14" key="1">
    <citation type="submission" date="2016-10" db="EMBL/GenBank/DDBJ databases">
        <title>Evaluation of Human, Animal and Environmental Mycobacterium chelonae Isolates by Core Genome Phylogenomic Analysis, Targeted Gene Comparison, and Anti-microbial Susceptibility Patterns: A Tale of Mistaken Identities.</title>
        <authorList>
            <person name="Fogelson S.B."/>
            <person name="Camus A.C."/>
            <person name="Lorenz W."/>
            <person name="Vasireddy R."/>
            <person name="Vasireddy S."/>
            <person name="Smith T."/>
            <person name="Brown-Elliott B.A."/>
            <person name="Wallace R.J.Jr."/>
            <person name="Hasan N.A."/>
            <person name="Reischl U."/>
            <person name="Sanchez S."/>
        </authorList>
    </citation>
    <scope>NUCLEOTIDE SEQUENCE [LARGE SCALE GENOMIC DNA]</scope>
    <source>
        <strain evidence="8 14">42895</strain>
    </source>
</reference>
<dbReference type="EMBL" id="MLIQ01000022">
    <property type="protein sequence ID" value="OHU51812.1"/>
    <property type="molecule type" value="Genomic_DNA"/>
</dbReference>
<dbReference type="PANTHER" id="PTHR33884">
    <property type="entry name" value="UPF0410 PROTEIN YMGE"/>
    <property type="match status" value="1"/>
</dbReference>
<dbReference type="AlphaFoldDB" id="A0A0E3XQ71"/>
<dbReference type="EMBL" id="MLIS01000003">
    <property type="protein sequence ID" value="OHU76182.1"/>
    <property type="molecule type" value="Genomic_DNA"/>
</dbReference>
<evidence type="ECO:0000256" key="6">
    <source>
        <dbReference type="ARBA" id="ARBA00023136"/>
    </source>
</evidence>
<dbReference type="Proteomes" id="UP000180113">
    <property type="component" value="Unassembled WGS sequence"/>
</dbReference>
<keyword evidence="12" id="KW-1185">Reference proteome</keyword>
<keyword evidence="4 7" id="KW-0812">Transmembrane</keyword>
<dbReference type="GeneID" id="31680717"/>
<evidence type="ECO:0000256" key="2">
    <source>
        <dbReference type="ARBA" id="ARBA00011006"/>
    </source>
</evidence>
<proteinExistence type="inferred from homology"/>
<dbReference type="Proteomes" id="UP000179441">
    <property type="component" value="Unassembled WGS sequence"/>
</dbReference>
<evidence type="ECO:0000313" key="8">
    <source>
        <dbReference type="EMBL" id="OHT47824.1"/>
    </source>
</evidence>
<dbReference type="Proteomes" id="UP000317728">
    <property type="component" value="Chromosome"/>
</dbReference>
<keyword evidence="5 7" id="KW-1133">Transmembrane helix</keyword>
<evidence type="ECO:0000313" key="14">
    <source>
        <dbReference type="Proteomes" id="UP000180113"/>
    </source>
</evidence>
<evidence type="ECO:0000313" key="9">
    <source>
        <dbReference type="EMBL" id="OHU51812.1"/>
    </source>
</evidence>
<evidence type="ECO:0000256" key="4">
    <source>
        <dbReference type="ARBA" id="ARBA00022692"/>
    </source>
</evidence>
<gene>
    <name evidence="8" type="ORF">BKG62_24630</name>
    <name evidence="9" type="ORF">BKG82_20405</name>
    <name evidence="10" type="ORF">BKG84_22805</name>
    <name evidence="11" type="ORF">FJK96_16195</name>
</gene>
<evidence type="ECO:0000256" key="7">
    <source>
        <dbReference type="SAM" id="Phobius"/>
    </source>
</evidence>
<reference evidence="11 15" key="3">
    <citation type="submission" date="2019-06" db="EMBL/GenBank/DDBJ databases">
        <title>Whole geneome sequnce of Mycobacteroides chelonae M77 isolated from bovine milk from Meghalaya, India.</title>
        <authorList>
            <person name="Vise E."/>
            <person name="Das S."/>
            <person name="Garg A."/>
            <person name="Ghatak S."/>
            <person name="Shakuntala I."/>
            <person name="Milton A.A.P."/>
            <person name="Karam A."/>
            <person name="Sanjukta R."/>
            <person name="Puro K."/>
            <person name="Sen A."/>
        </authorList>
    </citation>
    <scope>NUCLEOTIDE SEQUENCE [LARGE SCALE GENOMIC DNA]</scope>
    <source>
        <strain evidence="11 15">M77</strain>
    </source>
</reference>
<evidence type="ECO:0000313" key="15">
    <source>
        <dbReference type="Proteomes" id="UP000317728"/>
    </source>
</evidence>
<keyword evidence="6 7" id="KW-0472">Membrane</keyword>
<organism evidence="9 13">
    <name type="scientific">Mycobacteroides chelonae</name>
    <name type="common">Mycobacterium chelonae</name>
    <dbReference type="NCBI Taxonomy" id="1774"/>
    <lineage>
        <taxon>Bacteria</taxon>
        <taxon>Bacillati</taxon>
        <taxon>Actinomycetota</taxon>
        <taxon>Actinomycetes</taxon>
        <taxon>Mycobacteriales</taxon>
        <taxon>Mycobacteriaceae</taxon>
        <taxon>Mycobacteroides</taxon>
    </lineage>
</organism>
<feature type="transmembrane region" description="Helical" evidence="7">
    <location>
        <begin position="12"/>
        <end position="34"/>
    </location>
</feature>
<feature type="transmembrane region" description="Helical" evidence="7">
    <location>
        <begin position="73"/>
        <end position="94"/>
    </location>
</feature>
<evidence type="ECO:0000313" key="11">
    <source>
        <dbReference type="EMBL" id="QDF71540.1"/>
    </source>
</evidence>
<evidence type="ECO:0000313" key="12">
    <source>
        <dbReference type="Proteomes" id="UP000179441"/>
    </source>
</evidence>
<comment type="subcellular location">
    <subcellularLocation>
        <location evidence="1">Cell membrane</location>
        <topology evidence="1">Multi-pass membrane protein</topology>
    </subcellularLocation>
</comment>
<dbReference type="EMBL" id="MLHW01000021">
    <property type="protein sequence ID" value="OHT47824.1"/>
    <property type="molecule type" value="Genomic_DNA"/>
</dbReference>
<evidence type="ECO:0000256" key="1">
    <source>
        <dbReference type="ARBA" id="ARBA00004651"/>
    </source>
</evidence>
<keyword evidence="3" id="KW-1003">Cell membrane</keyword>
<dbReference type="PATRIC" id="fig|1774.35.peg.3118"/>
<comment type="similarity">
    <text evidence="2">Belongs to the UPF0410 family.</text>
</comment>
<protein>
    <submittedName>
        <fullName evidence="11">GlsB/YeaQ/YmgE family stress response membrane protein</fullName>
    </submittedName>
</protein>
<dbReference type="RefSeq" id="WP_030094029.1">
    <property type="nucleotide sequence ID" value="NZ_CP010946.1"/>
</dbReference>
<dbReference type="Pfam" id="PF04226">
    <property type="entry name" value="Transgly_assoc"/>
    <property type="match status" value="1"/>
</dbReference>